<feature type="domain" description="VWFA" evidence="2">
    <location>
        <begin position="342"/>
        <end position="533"/>
    </location>
</feature>
<dbReference type="PROSITE" id="PS50234">
    <property type="entry name" value="VWFA"/>
    <property type="match status" value="1"/>
</dbReference>
<dbReference type="OrthoDB" id="5621159at2"/>
<gene>
    <name evidence="3" type="ORF">ATC03_10860</name>
</gene>
<proteinExistence type="predicted"/>
<reference evidence="3 4" key="1">
    <citation type="journal article" date="2016" name="Int. J. Syst. Evol. Microbiol.">
        <title>Agromyces aureus sp. nov., isolated from the rhizosphere of Salix caprea L. grown in a heavy-metal-contaminated soil.</title>
        <authorList>
            <person name="Corretto E."/>
            <person name="Antonielli L."/>
            <person name="Sessitsch A."/>
            <person name="Compant S."/>
            <person name="Gorfer M."/>
            <person name="Kuffner M."/>
            <person name="Brader G."/>
        </authorList>
    </citation>
    <scope>NUCLEOTIDE SEQUENCE [LARGE SCALE GENOMIC DNA]</scope>
    <source>
        <strain evidence="3 4">AR33</strain>
    </source>
</reference>
<reference evidence="4" key="2">
    <citation type="submission" date="2016-01" db="EMBL/GenBank/DDBJ databases">
        <title>Complete genome sequence of Agromyces aureus AR33T and comparison with related organisms.</title>
        <authorList>
            <person name="Corretto E."/>
            <person name="Antonielli L."/>
            <person name="Sessitsch A."/>
            <person name="Brader G."/>
        </authorList>
    </citation>
    <scope>NUCLEOTIDE SEQUENCE [LARGE SCALE GENOMIC DNA]</scope>
    <source>
        <strain evidence="4">AR33</strain>
    </source>
</reference>
<evidence type="ECO:0000313" key="4">
    <source>
        <dbReference type="Proteomes" id="UP000078437"/>
    </source>
</evidence>
<dbReference type="KEGG" id="agy:ATC03_10860"/>
<dbReference type="SMART" id="SM00327">
    <property type="entry name" value="VWA"/>
    <property type="match status" value="1"/>
</dbReference>
<feature type="signal peptide" evidence="1">
    <location>
        <begin position="1"/>
        <end position="19"/>
    </location>
</feature>
<feature type="chain" id="PRO_5038704748" description="VWFA domain-containing protein" evidence="1">
    <location>
        <begin position="20"/>
        <end position="543"/>
    </location>
</feature>
<dbReference type="AlphaFoldDB" id="A0A191WFT4"/>
<dbReference type="Proteomes" id="UP000078437">
    <property type="component" value="Chromosome"/>
</dbReference>
<dbReference type="SUPFAM" id="SSF53850">
    <property type="entry name" value="Periplasmic binding protein-like II"/>
    <property type="match status" value="1"/>
</dbReference>
<dbReference type="STRING" id="453304.ATC03_10860"/>
<dbReference type="InterPro" id="IPR036465">
    <property type="entry name" value="vWFA_dom_sf"/>
</dbReference>
<evidence type="ECO:0000259" key="2">
    <source>
        <dbReference type="PROSITE" id="PS50234"/>
    </source>
</evidence>
<dbReference type="InterPro" id="IPR002035">
    <property type="entry name" value="VWF_A"/>
</dbReference>
<protein>
    <recommendedName>
        <fullName evidence="2">VWFA domain-containing protein</fullName>
    </recommendedName>
</protein>
<dbReference type="Pfam" id="PF13531">
    <property type="entry name" value="SBP_bac_11"/>
    <property type="match status" value="1"/>
</dbReference>
<evidence type="ECO:0000256" key="1">
    <source>
        <dbReference type="SAM" id="SignalP"/>
    </source>
</evidence>
<accession>A0A191WFT4</accession>
<dbReference type="Gene3D" id="3.40.50.410">
    <property type="entry name" value="von Willebrand factor, type A domain"/>
    <property type="match status" value="1"/>
</dbReference>
<dbReference type="Pfam" id="PF00092">
    <property type="entry name" value="VWA"/>
    <property type="match status" value="1"/>
</dbReference>
<keyword evidence="1" id="KW-0732">Signal</keyword>
<dbReference type="SUPFAM" id="SSF53300">
    <property type="entry name" value="vWA-like"/>
    <property type="match status" value="1"/>
</dbReference>
<name>A0A191WFT4_9MICO</name>
<organism evidence="3 4">
    <name type="scientific">Agromyces aureus</name>
    <dbReference type="NCBI Taxonomy" id="453304"/>
    <lineage>
        <taxon>Bacteria</taxon>
        <taxon>Bacillati</taxon>
        <taxon>Actinomycetota</taxon>
        <taxon>Actinomycetes</taxon>
        <taxon>Micrococcales</taxon>
        <taxon>Microbacteriaceae</taxon>
        <taxon>Agromyces</taxon>
    </lineage>
</organism>
<keyword evidence="4" id="KW-1185">Reference proteome</keyword>
<dbReference type="EMBL" id="CP013979">
    <property type="protein sequence ID" value="ANJ27150.1"/>
    <property type="molecule type" value="Genomic_DNA"/>
</dbReference>
<sequence>MSVLAVVSTLGFIWIGSHAQAEPDATRIACDETSVDPIVIVADPSIAGAVDYTSSRLPVATNSGRCLLAKVVSQSSSDSVASIAAGQFDGDVWIPGSGVWIQRLAALTESLGRTTPEIENRGSLAVSPVVLGVPAAHAASVEAEPITWARVRDREIVAVLPDPQSSAASVAALYAVRSVSSADDPRQFAGALMSLGKQIPASADAAISTALAADEPTPVILTEVEVAEHNRDNPDDPLVAEYPTDGTVMLDYPFVVMPDEEADDGRTALISEFEHEIRQATQPMDTVGLRRVDGSGVLAIAGVSPSLPDAAAALQAAQQTQEIGAAQLDILRLWGIMTLRSRMLAVIDVSGSMEEPAENGLRRIDIFQQAAGGALGQFSGEVQLGVWIFSTARAGEQDWEDLSPIAPLADSTHTAQVMQIVGSLHQRLGGATGLYDTTLAAVQRVRDGYDPEMVNSVLLITDGKNDDENGIDLPTLLAKLQEQNDPLKPVPVIMVGFGPDTDLAAMQQIAATGGAAYSATRPEDLSAVLVDALYQRGCRPDCG</sequence>
<evidence type="ECO:0000313" key="3">
    <source>
        <dbReference type="EMBL" id="ANJ27150.1"/>
    </source>
</evidence>
<dbReference type="RefSeq" id="WP_067876769.1">
    <property type="nucleotide sequence ID" value="NZ_CP013979.1"/>
</dbReference>